<dbReference type="GeneID" id="37198331"/>
<dbReference type="Gene3D" id="3.40.50.300">
    <property type="entry name" value="P-loop containing nucleotide triphosphate hydrolases"/>
    <property type="match status" value="1"/>
</dbReference>
<sequence length="369" mass="40286">MDIKRTAPAPAPVTPETRSKTIIIGISGPSSSGKTTLARLLQRIFGHLDDLPSVTEEAQAQAQAPAPALRSFLVHEDDFYHPDDKIPTITLENGTTLQNWDTASALDLGLLSASLHYIKAQGHLPPRLHSKEDQNEVMGDADAGVPGHLVGELRRAEVGNATCSSGTKTGTGTTIAFVEGFLLFAPPPGGSAESAGHPLREVHERFDGRLFLPAAYEMVKARRERRSGYVTIGAAPVPQGNTQGEGENGEKEEEEEEEEDNQTEIDLEAEDDRPPQNFWTDPPGYVDDIVWPNYVKDHAWLLLPEDESEDDDRLLMETDPHELVRLAGQATRVRMDAGVTVAPGRGSEPMSKILKWAVEEVLKLLEEVA</sequence>
<dbReference type="VEuPathDB" id="FungiDB:BO97DRAFT_395672"/>
<dbReference type="RefSeq" id="XP_025548863.1">
    <property type="nucleotide sequence ID" value="XM_025694042.1"/>
</dbReference>
<feature type="compositionally biased region" description="Acidic residues" evidence="1">
    <location>
        <begin position="250"/>
        <end position="271"/>
    </location>
</feature>
<proteinExistence type="predicted"/>
<dbReference type="OrthoDB" id="10041966at2759"/>
<keyword evidence="3" id="KW-1185">Reference proteome</keyword>
<dbReference type="InterPro" id="IPR027417">
    <property type="entry name" value="P-loop_NTPase"/>
</dbReference>
<organism evidence="2 3">
    <name type="scientific">Aspergillus homomorphus (strain CBS 101889)</name>
    <dbReference type="NCBI Taxonomy" id="1450537"/>
    <lineage>
        <taxon>Eukaryota</taxon>
        <taxon>Fungi</taxon>
        <taxon>Dikarya</taxon>
        <taxon>Ascomycota</taxon>
        <taxon>Pezizomycotina</taxon>
        <taxon>Eurotiomycetes</taxon>
        <taxon>Eurotiomycetidae</taxon>
        <taxon>Eurotiales</taxon>
        <taxon>Aspergillaceae</taxon>
        <taxon>Aspergillus</taxon>
        <taxon>Aspergillus subgen. Circumdati</taxon>
    </lineage>
</organism>
<dbReference type="PANTHER" id="PTHR10285">
    <property type="entry name" value="URIDINE KINASE"/>
    <property type="match status" value="1"/>
</dbReference>
<gene>
    <name evidence="2" type="ORF">BO97DRAFT_395672</name>
</gene>
<dbReference type="SUPFAM" id="SSF52540">
    <property type="entry name" value="P-loop containing nucleoside triphosphate hydrolases"/>
    <property type="match status" value="1"/>
</dbReference>
<dbReference type="EMBL" id="KZ824301">
    <property type="protein sequence ID" value="RAL09709.1"/>
    <property type="molecule type" value="Genomic_DNA"/>
</dbReference>
<dbReference type="Proteomes" id="UP000248961">
    <property type="component" value="Unassembled WGS sequence"/>
</dbReference>
<accession>A0A395HQD7</accession>
<reference evidence="2 3" key="1">
    <citation type="submission" date="2018-02" db="EMBL/GenBank/DDBJ databases">
        <title>The genomes of Aspergillus section Nigri reveals drivers in fungal speciation.</title>
        <authorList>
            <consortium name="DOE Joint Genome Institute"/>
            <person name="Vesth T.C."/>
            <person name="Nybo J."/>
            <person name="Theobald S."/>
            <person name="Brandl J."/>
            <person name="Frisvad J.C."/>
            <person name="Nielsen K.F."/>
            <person name="Lyhne E.K."/>
            <person name="Kogle M.E."/>
            <person name="Kuo A."/>
            <person name="Riley R."/>
            <person name="Clum A."/>
            <person name="Nolan M."/>
            <person name="Lipzen A."/>
            <person name="Salamov A."/>
            <person name="Henrissat B."/>
            <person name="Wiebenga A."/>
            <person name="De vries R.P."/>
            <person name="Grigoriev I.V."/>
            <person name="Mortensen U.H."/>
            <person name="Andersen M.R."/>
            <person name="Baker S.E."/>
        </authorList>
    </citation>
    <scope>NUCLEOTIDE SEQUENCE [LARGE SCALE GENOMIC DNA]</scope>
    <source>
        <strain evidence="2 3">CBS 101889</strain>
    </source>
</reference>
<name>A0A395HQD7_ASPHC</name>
<evidence type="ECO:0008006" key="4">
    <source>
        <dbReference type="Google" id="ProtNLM"/>
    </source>
</evidence>
<dbReference type="AlphaFoldDB" id="A0A395HQD7"/>
<dbReference type="STRING" id="1450537.A0A395HQD7"/>
<protein>
    <recommendedName>
        <fullName evidence="4">P-loop containing nucleoside triphosphate hydrolase protein</fullName>
    </recommendedName>
</protein>
<feature type="region of interest" description="Disordered" evidence="1">
    <location>
        <begin position="230"/>
        <end position="278"/>
    </location>
</feature>
<evidence type="ECO:0000313" key="3">
    <source>
        <dbReference type="Proteomes" id="UP000248961"/>
    </source>
</evidence>
<dbReference type="CDD" id="cd02024">
    <property type="entry name" value="NRK1"/>
    <property type="match status" value="1"/>
</dbReference>
<evidence type="ECO:0000256" key="1">
    <source>
        <dbReference type="SAM" id="MobiDB-lite"/>
    </source>
</evidence>
<evidence type="ECO:0000313" key="2">
    <source>
        <dbReference type="EMBL" id="RAL09709.1"/>
    </source>
</evidence>